<sequence>MIWKRPRHLPQRLRRPFCLLPFMAWLENLKFKRRFPYRKKLKFRQSENAKTALQRRFI</sequence>
<dbReference type="EMBL" id="ACEO02000011">
    <property type="protein sequence ID" value="EFC51432.1"/>
    <property type="molecule type" value="Genomic_DNA"/>
</dbReference>
<gene>
    <name evidence="1" type="ORF">NEISUBOT_05159</name>
</gene>
<organism evidence="1 2">
    <name type="scientific">Neisseria subflava NJ9703</name>
    <dbReference type="NCBI Taxonomy" id="546268"/>
    <lineage>
        <taxon>Bacteria</taxon>
        <taxon>Pseudomonadati</taxon>
        <taxon>Pseudomonadota</taxon>
        <taxon>Betaproteobacteria</taxon>
        <taxon>Neisseriales</taxon>
        <taxon>Neisseriaceae</taxon>
        <taxon>Neisseria</taxon>
    </lineage>
</organism>
<dbReference type="Proteomes" id="UP000004621">
    <property type="component" value="Unassembled WGS sequence"/>
</dbReference>
<comment type="caution">
    <text evidence="1">The sequence shown here is derived from an EMBL/GenBank/DDBJ whole genome shotgun (WGS) entry which is preliminary data.</text>
</comment>
<evidence type="ECO:0000313" key="2">
    <source>
        <dbReference type="Proteomes" id="UP000004621"/>
    </source>
</evidence>
<protein>
    <submittedName>
        <fullName evidence="1">Uncharacterized protein</fullName>
    </submittedName>
</protein>
<dbReference type="AlphaFoldDB" id="A0A9W5IPM0"/>
<accession>A0A9W5IPM0</accession>
<reference evidence="1 2" key="1">
    <citation type="submission" date="2010-01" db="EMBL/GenBank/DDBJ databases">
        <authorList>
            <person name="Weinstock G."/>
            <person name="Sodergren E."/>
            <person name="Clifton S."/>
            <person name="Fulton L."/>
            <person name="Fulton B."/>
            <person name="Courtney L."/>
            <person name="Fronick C."/>
            <person name="Harrison M."/>
            <person name="Strong C."/>
            <person name="Farmer C."/>
            <person name="Delahaunty K."/>
            <person name="Markovic C."/>
            <person name="Hall O."/>
            <person name="Minx P."/>
            <person name="Tomlinson C."/>
            <person name="Mitreva M."/>
            <person name="Nelson J."/>
            <person name="Hou S."/>
            <person name="Wollam A."/>
            <person name="Pepin K.H."/>
            <person name="Johnson M."/>
            <person name="Bhonagiri V."/>
            <person name="Nash W.E."/>
            <person name="Warren W."/>
            <person name="Chinwalla A."/>
            <person name="Mardis E.R."/>
            <person name="Wilson R.K."/>
        </authorList>
    </citation>
    <scope>NUCLEOTIDE SEQUENCE [LARGE SCALE GENOMIC DNA]</scope>
    <source>
        <strain evidence="1 2">NJ9703</strain>
    </source>
</reference>
<name>A0A9W5IPM0_NEISU</name>
<evidence type="ECO:0000313" key="1">
    <source>
        <dbReference type="EMBL" id="EFC51432.1"/>
    </source>
</evidence>
<proteinExistence type="predicted"/>